<evidence type="ECO:0000313" key="2">
    <source>
        <dbReference type="EMBL" id="MBW8639748.1"/>
    </source>
</evidence>
<comment type="caution">
    <text evidence="2">The sequence shown here is derived from an EMBL/GenBank/DDBJ whole genome shotgun (WGS) entry which is preliminary data.</text>
</comment>
<accession>A0AAE2ZSJ6</accession>
<keyword evidence="1" id="KW-1133">Transmembrane helix</keyword>
<name>A0AAE2ZSJ6_9HYPH</name>
<keyword evidence="1" id="KW-0812">Transmembrane</keyword>
<proteinExistence type="predicted"/>
<organism evidence="2 3">
    <name type="scientific">Flavimaribacter sediminis</name>
    <dbReference type="NCBI Taxonomy" id="2865987"/>
    <lineage>
        <taxon>Bacteria</taxon>
        <taxon>Pseudomonadati</taxon>
        <taxon>Pseudomonadota</taxon>
        <taxon>Alphaproteobacteria</taxon>
        <taxon>Hyphomicrobiales</taxon>
        <taxon>Rhizobiaceae</taxon>
        <taxon>Flavimaribacter</taxon>
    </lineage>
</organism>
<reference evidence="2" key="1">
    <citation type="submission" date="2021-08" db="EMBL/GenBank/DDBJ databases">
        <title>Hoeflea bacterium WL0058 sp. nov., isolated from the sediment.</title>
        <authorList>
            <person name="Wang L."/>
            <person name="Zhang D."/>
        </authorList>
    </citation>
    <scope>NUCLEOTIDE SEQUENCE</scope>
    <source>
        <strain evidence="2">WL0058</strain>
    </source>
</reference>
<gene>
    <name evidence="2" type="ORF">K1W69_21320</name>
</gene>
<dbReference type="AlphaFoldDB" id="A0AAE2ZSJ6"/>
<dbReference type="EMBL" id="JAICBX010000004">
    <property type="protein sequence ID" value="MBW8639748.1"/>
    <property type="molecule type" value="Genomic_DNA"/>
</dbReference>
<protein>
    <submittedName>
        <fullName evidence="2">Uncharacterized protein</fullName>
    </submittedName>
</protein>
<sequence length="70" mass="8146">MTFREMNAKWFEPASQWIMISGLIFLCQPWVEVLHRYGLSITILGLIGFLVTSHIPPEPEVEDDEEEELI</sequence>
<dbReference type="RefSeq" id="WP_220230456.1">
    <property type="nucleotide sequence ID" value="NZ_JAICBX010000004.1"/>
</dbReference>
<dbReference type="Proteomes" id="UP001196509">
    <property type="component" value="Unassembled WGS sequence"/>
</dbReference>
<feature type="transmembrane region" description="Helical" evidence="1">
    <location>
        <begin position="38"/>
        <end position="55"/>
    </location>
</feature>
<evidence type="ECO:0000313" key="3">
    <source>
        <dbReference type="Proteomes" id="UP001196509"/>
    </source>
</evidence>
<evidence type="ECO:0000256" key="1">
    <source>
        <dbReference type="SAM" id="Phobius"/>
    </source>
</evidence>
<keyword evidence="1" id="KW-0472">Membrane</keyword>
<keyword evidence="3" id="KW-1185">Reference proteome</keyword>